<proteinExistence type="inferred from homology"/>
<evidence type="ECO:0000313" key="8">
    <source>
        <dbReference type="EMBL" id="MFC6356697.1"/>
    </source>
</evidence>
<evidence type="ECO:0000256" key="4">
    <source>
        <dbReference type="ARBA" id="ARBA00023172"/>
    </source>
</evidence>
<keyword evidence="4" id="KW-0233">DNA recombination</keyword>
<evidence type="ECO:0000259" key="6">
    <source>
        <dbReference type="PROSITE" id="PS51898"/>
    </source>
</evidence>
<evidence type="ECO:0000313" key="9">
    <source>
        <dbReference type="Proteomes" id="UP001596306"/>
    </source>
</evidence>
<feature type="domain" description="Tyr recombinase" evidence="6">
    <location>
        <begin position="113"/>
        <end position="184"/>
    </location>
</feature>
<accession>A0ABW1VGL6</accession>
<dbReference type="InterPro" id="IPR053876">
    <property type="entry name" value="Phage_int_M"/>
</dbReference>
<keyword evidence="2" id="KW-0229">DNA integration</keyword>
<keyword evidence="9" id="KW-1185">Reference proteome</keyword>
<dbReference type="Gene3D" id="1.10.443.10">
    <property type="entry name" value="Intergrase catalytic core"/>
    <property type="match status" value="1"/>
</dbReference>
<dbReference type="PROSITE" id="PS51898">
    <property type="entry name" value="TYR_RECOMBINASE"/>
    <property type="match status" value="1"/>
</dbReference>
<evidence type="ECO:0000259" key="7">
    <source>
        <dbReference type="PROSITE" id="PS51900"/>
    </source>
</evidence>
<name>A0ABW1VGL6_9MICO</name>
<evidence type="ECO:0000256" key="2">
    <source>
        <dbReference type="ARBA" id="ARBA00022908"/>
    </source>
</evidence>
<feature type="domain" description="Core-binding (CB)" evidence="7">
    <location>
        <begin position="5"/>
        <end position="92"/>
    </location>
</feature>
<dbReference type="InterPro" id="IPR010998">
    <property type="entry name" value="Integrase_recombinase_N"/>
</dbReference>
<dbReference type="InterPro" id="IPR011010">
    <property type="entry name" value="DNA_brk_join_enz"/>
</dbReference>
<dbReference type="EMBL" id="JBHSTP010000002">
    <property type="protein sequence ID" value="MFC6356697.1"/>
    <property type="molecule type" value="Genomic_DNA"/>
</dbReference>
<dbReference type="PANTHER" id="PTHR30629:SF2">
    <property type="entry name" value="PROPHAGE INTEGRASE INTS-RELATED"/>
    <property type="match status" value="1"/>
</dbReference>
<comment type="caution">
    <text evidence="8">The sequence shown here is derived from an EMBL/GenBank/DDBJ whole genome shotgun (WGS) entry which is preliminary data.</text>
</comment>
<sequence>MKNSKTFREVAEAMMAASHQLNPKTRHGYEECFRLHIYPAFGARRITTITSMDVEAWAADLRTKVAPKTGRPYPASSVRTMIALSKVFKYAQRHRLITVNPCTGVERPRVVREEPVFLSPVQVERVADWLDVVPPCGLIIRFAAYTGLRPGELEALRIRDTNFRGGTSRFAVMCSGFRAVTGST</sequence>
<dbReference type="Pfam" id="PF22022">
    <property type="entry name" value="Phage_int_M"/>
    <property type="match status" value="1"/>
</dbReference>
<dbReference type="SUPFAM" id="SSF56349">
    <property type="entry name" value="DNA breaking-rejoining enzymes"/>
    <property type="match status" value="1"/>
</dbReference>
<dbReference type="RefSeq" id="WP_386731475.1">
    <property type="nucleotide sequence ID" value="NZ_JBHSTP010000002.1"/>
</dbReference>
<evidence type="ECO:0000256" key="5">
    <source>
        <dbReference type="PROSITE-ProRule" id="PRU01248"/>
    </source>
</evidence>
<comment type="similarity">
    <text evidence="1">Belongs to the 'phage' integrase family.</text>
</comment>
<reference evidence="9" key="1">
    <citation type="journal article" date="2019" name="Int. J. Syst. Evol. Microbiol.">
        <title>The Global Catalogue of Microorganisms (GCM) 10K type strain sequencing project: providing services to taxonomists for standard genome sequencing and annotation.</title>
        <authorList>
            <consortium name="The Broad Institute Genomics Platform"/>
            <consortium name="The Broad Institute Genome Sequencing Center for Infectious Disease"/>
            <person name="Wu L."/>
            <person name="Ma J."/>
        </authorList>
    </citation>
    <scope>NUCLEOTIDE SEQUENCE [LARGE SCALE GENOMIC DNA]</scope>
    <source>
        <strain evidence="9">CCUG 43304</strain>
    </source>
</reference>
<evidence type="ECO:0000256" key="3">
    <source>
        <dbReference type="ARBA" id="ARBA00023125"/>
    </source>
</evidence>
<dbReference type="PROSITE" id="PS51900">
    <property type="entry name" value="CB"/>
    <property type="match status" value="1"/>
</dbReference>
<protein>
    <submittedName>
        <fullName evidence="8">Tyrosine-type recombinase/integrase</fullName>
    </submittedName>
</protein>
<keyword evidence="3 5" id="KW-0238">DNA-binding</keyword>
<dbReference type="PANTHER" id="PTHR30629">
    <property type="entry name" value="PROPHAGE INTEGRASE"/>
    <property type="match status" value="1"/>
</dbReference>
<gene>
    <name evidence="8" type="ORF">ACFQB0_11325</name>
</gene>
<dbReference type="InterPro" id="IPR002104">
    <property type="entry name" value="Integrase_catalytic"/>
</dbReference>
<dbReference type="InterPro" id="IPR013762">
    <property type="entry name" value="Integrase-like_cat_sf"/>
</dbReference>
<evidence type="ECO:0000256" key="1">
    <source>
        <dbReference type="ARBA" id="ARBA00008857"/>
    </source>
</evidence>
<dbReference type="Gene3D" id="1.10.150.130">
    <property type="match status" value="1"/>
</dbReference>
<organism evidence="8 9">
    <name type="scientific">Luethyella okanaganae</name>
    <dbReference type="NCBI Taxonomy" id="69372"/>
    <lineage>
        <taxon>Bacteria</taxon>
        <taxon>Bacillati</taxon>
        <taxon>Actinomycetota</taxon>
        <taxon>Actinomycetes</taxon>
        <taxon>Micrococcales</taxon>
        <taxon>Microbacteriaceae</taxon>
        <taxon>Luethyella</taxon>
    </lineage>
</organism>
<dbReference type="InterPro" id="IPR050808">
    <property type="entry name" value="Phage_Integrase"/>
</dbReference>
<dbReference type="InterPro" id="IPR044068">
    <property type="entry name" value="CB"/>
</dbReference>
<dbReference type="Proteomes" id="UP001596306">
    <property type="component" value="Unassembled WGS sequence"/>
</dbReference>